<dbReference type="GO" id="GO:0016491">
    <property type="term" value="F:oxidoreductase activity"/>
    <property type="evidence" value="ECO:0007669"/>
    <property type="project" value="UniProtKB-KW"/>
</dbReference>
<evidence type="ECO:0000313" key="4">
    <source>
        <dbReference type="Proteomes" id="UP000274756"/>
    </source>
</evidence>
<organism evidence="3 5">
    <name type="scientific">Dracunculus medinensis</name>
    <name type="common">Guinea worm</name>
    <dbReference type="NCBI Taxonomy" id="318479"/>
    <lineage>
        <taxon>Eukaryota</taxon>
        <taxon>Metazoa</taxon>
        <taxon>Ecdysozoa</taxon>
        <taxon>Nematoda</taxon>
        <taxon>Chromadorea</taxon>
        <taxon>Rhabditida</taxon>
        <taxon>Spirurina</taxon>
        <taxon>Dracunculoidea</taxon>
        <taxon>Dracunculidae</taxon>
        <taxon>Dracunculus</taxon>
    </lineage>
</organism>
<dbReference type="AlphaFoldDB" id="A0A0N4UC03"/>
<dbReference type="Proteomes" id="UP000274756">
    <property type="component" value="Unassembled WGS sequence"/>
</dbReference>
<dbReference type="InterPro" id="IPR036291">
    <property type="entry name" value="NAD(P)-bd_dom_sf"/>
</dbReference>
<gene>
    <name evidence="2" type="ORF">DME_LOCUS8649</name>
</gene>
<keyword evidence="4" id="KW-1185">Reference proteome</keyword>
<evidence type="ECO:0000313" key="3">
    <source>
        <dbReference type="Proteomes" id="UP000038040"/>
    </source>
</evidence>
<dbReference type="EMBL" id="UYYG01001170">
    <property type="protein sequence ID" value="VDN58676.1"/>
    <property type="molecule type" value="Genomic_DNA"/>
</dbReference>
<name>A0A0N4UC03_DRAME</name>
<dbReference type="PRINTS" id="PR00081">
    <property type="entry name" value="GDHRDH"/>
</dbReference>
<dbReference type="GO" id="GO:0008202">
    <property type="term" value="P:steroid metabolic process"/>
    <property type="evidence" value="ECO:0007669"/>
    <property type="project" value="TreeGrafter"/>
</dbReference>
<dbReference type="OrthoDB" id="2102561at2759"/>
<reference evidence="2 4" key="2">
    <citation type="submission" date="2018-11" db="EMBL/GenBank/DDBJ databases">
        <authorList>
            <consortium name="Pathogen Informatics"/>
        </authorList>
    </citation>
    <scope>NUCLEOTIDE SEQUENCE [LARGE SCALE GENOMIC DNA]</scope>
</reference>
<dbReference type="Pfam" id="PF00106">
    <property type="entry name" value="adh_short"/>
    <property type="match status" value="2"/>
</dbReference>
<dbReference type="WBParaSite" id="DME_0000476601-mRNA-1">
    <property type="protein sequence ID" value="DME_0000476601-mRNA-1"/>
    <property type="gene ID" value="DME_0000476601"/>
</dbReference>
<dbReference type="PROSITE" id="PS00061">
    <property type="entry name" value="ADH_SHORT"/>
    <property type="match status" value="2"/>
</dbReference>
<evidence type="ECO:0000256" key="1">
    <source>
        <dbReference type="ARBA" id="ARBA00023002"/>
    </source>
</evidence>
<dbReference type="STRING" id="318479.A0A0N4UC03"/>
<evidence type="ECO:0000313" key="2">
    <source>
        <dbReference type="EMBL" id="VDN58676.1"/>
    </source>
</evidence>
<dbReference type="SUPFAM" id="SSF51735">
    <property type="entry name" value="NAD(P)-binding Rossmann-fold domains"/>
    <property type="match status" value="2"/>
</dbReference>
<evidence type="ECO:0000313" key="5">
    <source>
        <dbReference type="WBParaSite" id="DME_0000476601-mRNA-1"/>
    </source>
</evidence>
<dbReference type="InterPro" id="IPR020904">
    <property type="entry name" value="Sc_DH/Rdtase_CS"/>
</dbReference>
<dbReference type="InterPro" id="IPR002347">
    <property type="entry name" value="SDR_fam"/>
</dbReference>
<dbReference type="Proteomes" id="UP000038040">
    <property type="component" value="Unplaced"/>
</dbReference>
<keyword evidence="1" id="KW-0560">Oxidoreductase</keyword>
<reference evidence="5" key="1">
    <citation type="submission" date="2016-04" db="UniProtKB">
        <authorList>
            <consortium name="WormBaseParasite"/>
        </authorList>
    </citation>
    <scope>IDENTIFICATION</scope>
</reference>
<protein>
    <submittedName>
        <fullName evidence="5">3-oxoacyl-[acyl-carrier-protein] reductase</fullName>
    </submittedName>
</protein>
<dbReference type="PANTHER" id="PTHR43313:SF7">
    <property type="entry name" value="17-BETA-HYDROXYSTEROID DEHYDROGENASE TYPE 6"/>
    <property type="match status" value="1"/>
</dbReference>
<sequence length="685" mass="79022">MEQMYMDLDNGKKNGLYYYRRWHQIAQLENYYRRWHQIAQLENSVKELNEELCQFSEQLHAFQMDVSSDLSVAEAKKFVYKKLQECNKELHAIVNNAGVRGNQFYDDLLVLEDYKEVWEVNIMGGIRVCQAFKQLIKKSKGRIIFCGSGATMFPIPGYGPYASSKAAVMTYADVLRHELRAYGVHIIVVQPGSFESGMQNTQNLLTMMDKIWSRCLPEIKEEYGEDFIVKDLPELESKSIVGHPADTSERWTQCLIPVKEVVTNLQSKVVSNNTKWVEDAYFHAISAKYPKYLYRIGWDTIIFSVIGWFPRSMDFARKPLANRSARRSAVPLRFLKDRFIPGVEPQQHPEMRVLIDQLTMIQIVVIFFILLRLYYIDKIQLNGANDKAVLITGSSSGFGKGIVEKCMNNGFTVFAACRTKQGVDLLEKSFEDKNNRLKAFVMDISNEEQVENARTYICDELELLKMDLHAVVNNAGIQATCFYDDMLDIADYEQAMNVNFYGTIRVIKAFKEIIKKSRGRLIVCTSSCVRFASPGLGPYTASKWALSGYSETIRHELIDFGVDVITIEPGIFCTSMNEVKKMMKMMNEIWAKTDKNLKKQYGQYCFNYGKRFYIKLREGAPVDLTPVINAYYHAITAKYPYKNYCIGVDAVYIYRPFSWLCARMQEIVMQWIIWIMGAPKPDIVE</sequence>
<proteinExistence type="predicted"/>
<accession>A0A0N4UC03</accession>
<dbReference type="PANTHER" id="PTHR43313">
    <property type="entry name" value="SHORT-CHAIN DEHYDROGENASE/REDUCTASE FAMILY 9C"/>
    <property type="match status" value="1"/>
</dbReference>
<dbReference type="Gene3D" id="3.40.50.720">
    <property type="entry name" value="NAD(P)-binding Rossmann-like Domain"/>
    <property type="match status" value="2"/>
</dbReference>